<dbReference type="PANTHER" id="PTHR24410">
    <property type="entry name" value="HL07962P-RELATED"/>
    <property type="match status" value="1"/>
</dbReference>
<dbReference type="EMBL" id="JEMT01009448">
    <property type="protein sequence ID" value="EXX78211.1"/>
    <property type="molecule type" value="Genomic_DNA"/>
</dbReference>
<dbReference type="Pfam" id="PF00651">
    <property type="entry name" value="BTB"/>
    <property type="match status" value="1"/>
</dbReference>
<dbReference type="SUPFAM" id="SSF54695">
    <property type="entry name" value="POZ domain"/>
    <property type="match status" value="1"/>
</dbReference>
<dbReference type="InterPro" id="IPR000210">
    <property type="entry name" value="BTB/POZ_dom"/>
</dbReference>
<dbReference type="PROSITE" id="PS50097">
    <property type="entry name" value="BTB"/>
    <property type="match status" value="1"/>
</dbReference>
<organism evidence="3 4">
    <name type="scientific">Rhizophagus irregularis (strain DAOM 197198w)</name>
    <name type="common">Glomus intraradices</name>
    <dbReference type="NCBI Taxonomy" id="1432141"/>
    <lineage>
        <taxon>Eukaryota</taxon>
        <taxon>Fungi</taxon>
        <taxon>Fungi incertae sedis</taxon>
        <taxon>Mucoromycota</taxon>
        <taxon>Glomeromycotina</taxon>
        <taxon>Glomeromycetes</taxon>
        <taxon>Glomerales</taxon>
        <taxon>Glomeraceae</taxon>
        <taxon>Rhizophagus</taxon>
    </lineage>
</organism>
<comment type="caution">
    <text evidence="3">The sequence shown here is derived from an EMBL/GenBank/DDBJ whole genome shotgun (WGS) entry which is preliminary data.</text>
</comment>
<feature type="domain" description="TLDc" evidence="2">
    <location>
        <begin position="300"/>
        <end position="485"/>
    </location>
</feature>
<accession>A0A015LZS2</accession>
<dbReference type="PROSITE" id="PS51886">
    <property type="entry name" value="TLDC"/>
    <property type="match status" value="1"/>
</dbReference>
<dbReference type="InterPro" id="IPR006571">
    <property type="entry name" value="TLDc_dom"/>
</dbReference>
<gene>
    <name evidence="3" type="ORF">RirG_017080</name>
</gene>
<dbReference type="InterPro" id="IPR051481">
    <property type="entry name" value="BTB-POZ/Galectin-3-binding"/>
</dbReference>
<dbReference type="Pfam" id="PF07534">
    <property type="entry name" value="TLD"/>
    <property type="match status" value="1"/>
</dbReference>
<reference evidence="3 4" key="1">
    <citation type="submission" date="2014-02" db="EMBL/GenBank/DDBJ databases">
        <title>Single nucleus genome sequencing reveals high similarity among nuclei of an endomycorrhizal fungus.</title>
        <authorList>
            <person name="Lin K."/>
            <person name="Geurts R."/>
            <person name="Zhang Z."/>
            <person name="Limpens E."/>
            <person name="Saunders D.G."/>
            <person name="Mu D."/>
            <person name="Pang E."/>
            <person name="Cao H."/>
            <person name="Cha H."/>
            <person name="Lin T."/>
            <person name="Zhou Q."/>
            <person name="Shang Y."/>
            <person name="Li Y."/>
            <person name="Ivanov S."/>
            <person name="Sharma T."/>
            <person name="Velzen R.V."/>
            <person name="Ruijter N.D."/>
            <person name="Aanen D.K."/>
            <person name="Win J."/>
            <person name="Kamoun S."/>
            <person name="Bisseling T."/>
            <person name="Huang S."/>
        </authorList>
    </citation>
    <scope>NUCLEOTIDE SEQUENCE [LARGE SCALE GENOMIC DNA]</scope>
    <source>
        <strain evidence="4">DAOM197198w</strain>
    </source>
</reference>
<dbReference type="AlphaFoldDB" id="A0A015LZS2"/>
<dbReference type="Pfam" id="PF07707">
    <property type="entry name" value="BACK"/>
    <property type="match status" value="1"/>
</dbReference>
<evidence type="ECO:0000259" key="1">
    <source>
        <dbReference type="PROSITE" id="PS50097"/>
    </source>
</evidence>
<feature type="domain" description="BTB" evidence="1">
    <location>
        <begin position="24"/>
        <end position="96"/>
    </location>
</feature>
<proteinExistence type="predicted"/>
<dbReference type="SMART" id="SM00225">
    <property type="entry name" value="BTB"/>
    <property type="match status" value="1"/>
</dbReference>
<dbReference type="InterPro" id="IPR011705">
    <property type="entry name" value="BACK"/>
</dbReference>
<name>A0A015LZS2_RHIIW</name>
<evidence type="ECO:0008006" key="5">
    <source>
        <dbReference type="Google" id="ProtNLM"/>
    </source>
</evidence>
<dbReference type="Gene3D" id="3.30.710.10">
    <property type="entry name" value="Potassium Channel Kv1.1, Chain A"/>
    <property type="match status" value="1"/>
</dbReference>
<evidence type="ECO:0000259" key="2">
    <source>
        <dbReference type="PROSITE" id="PS51886"/>
    </source>
</evidence>
<dbReference type="HOGENOM" id="CLU_021542_0_2_1"/>
<sequence length="488" mass="56870">MTSEFFSKLSQNYIELLDDDSEYYDITIEVGEDPNVKIFRAHMNILYYRSPYLRRTLASNKKNNNVLSHIKLPNISSEIFQIILRYIYGGILSLDELKTSDILKILVAADELLLQELVGHLQNYLILNESEWIEQHFELTHRTSFKSNNFSELQNYCLNIIADSPEKLFNSTDFTSIPEKLLVPIIKRDDLQMKEVEIWEHVLQWGITQNPTLNADSDTWMDDDFNAMENTLKNCIPLIRFYSLSSKEFLHKVSPYKKLLNHQLYNDLLNSYMDPDYESSYDDNISLPRNIKTDMTIDSKIVNLNIISIVSRWINKLDNNSKFTYLRELYLPYEFKLLLRGSRDGFKPKEFHELCDHKNNTVTFLKIKGTEEIVGGYNPLTWDSVSGWIQTQYSFLFSFKSKSNLENAFLSNVEDIDKAIVCHIGAGPCFGDLKIGSKISLDPSGSLAAGLNFNVVYCKQKYYEKKIRDSEDKFLIEDYEVFQIIKKK</sequence>
<protein>
    <recommendedName>
        <fullName evidence="5">Serine-enriched protein</fullName>
    </recommendedName>
</protein>
<dbReference type="InterPro" id="IPR011333">
    <property type="entry name" value="SKP1/BTB/POZ_sf"/>
</dbReference>
<dbReference type="Gene3D" id="1.25.40.420">
    <property type="match status" value="1"/>
</dbReference>
<evidence type="ECO:0000313" key="4">
    <source>
        <dbReference type="Proteomes" id="UP000022910"/>
    </source>
</evidence>
<keyword evidence="4" id="KW-1185">Reference proteome</keyword>
<dbReference type="CDD" id="cd18186">
    <property type="entry name" value="BTB_POZ_ZBTB_KLHL-like"/>
    <property type="match status" value="1"/>
</dbReference>
<dbReference type="Proteomes" id="UP000022910">
    <property type="component" value="Unassembled WGS sequence"/>
</dbReference>
<dbReference type="PANTHER" id="PTHR24410:SF23">
    <property type="entry name" value="BTB DOMAIN-CONTAINING PROTEIN-RELATED"/>
    <property type="match status" value="1"/>
</dbReference>
<evidence type="ECO:0000313" key="3">
    <source>
        <dbReference type="EMBL" id="EXX78211.1"/>
    </source>
</evidence>